<dbReference type="EMBL" id="JBDXMI010000001">
    <property type="protein sequence ID" value="MEO9383656.1"/>
    <property type="molecule type" value="Genomic_DNA"/>
</dbReference>
<dbReference type="GO" id="GO:0004386">
    <property type="term" value="F:helicase activity"/>
    <property type="evidence" value="ECO:0007669"/>
    <property type="project" value="UniProtKB-KW"/>
</dbReference>
<keyword evidence="2" id="KW-0067">ATP-binding</keyword>
<evidence type="ECO:0000313" key="3">
    <source>
        <dbReference type="Proteomes" id="UP001462502"/>
    </source>
</evidence>
<keyword evidence="3" id="KW-1185">Reference proteome</keyword>
<gene>
    <name evidence="2" type="ORF">ABI908_05925</name>
</gene>
<keyword evidence="2" id="KW-0347">Helicase</keyword>
<dbReference type="InterPro" id="IPR027417">
    <property type="entry name" value="P-loop_NTPase"/>
</dbReference>
<feature type="domain" description="Helicase C-terminal" evidence="1">
    <location>
        <begin position="797"/>
        <end position="848"/>
    </location>
</feature>
<dbReference type="RefSeq" id="WP_347937047.1">
    <property type="nucleotide sequence ID" value="NZ_CP158160.1"/>
</dbReference>
<evidence type="ECO:0000259" key="1">
    <source>
        <dbReference type="Pfam" id="PF00271"/>
    </source>
</evidence>
<keyword evidence="2" id="KW-0547">Nucleotide-binding</keyword>
<evidence type="ECO:0000313" key="2">
    <source>
        <dbReference type="EMBL" id="MEO9383656.1"/>
    </source>
</evidence>
<reference evidence="2 3" key="1">
    <citation type="submission" date="2024-05" db="EMBL/GenBank/DDBJ databases">
        <authorList>
            <person name="De Oliveira J.P."/>
            <person name="Noriler S.A."/>
            <person name="De Oliveira A.G."/>
            <person name="Sipoli D.S."/>
        </authorList>
    </citation>
    <scope>NUCLEOTIDE SEQUENCE [LARGE SCALE GENOMIC DNA]</scope>
    <source>
        <strain evidence="2 3">LABIM192</strain>
    </source>
</reference>
<dbReference type="InterPro" id="IPR001650">
    <property type="entry name" value="Helicase_C-like"/>
</dbReference>
<comment type="caution">
    <text evidence="2">The sequence shown here is derived from an EMBL/GenBank/DDBJ whole genome shotgun (WGS) entry which is preliminary data.</text>
</comment>
<sequence length="966" mass="109332">MKLKEFQDDTVETVLEGLRNGVYAVADETGLGKTVVCGDVARKLIEADSGKGPFIIYYVAPSLELLDQNLNSFVEHLRATLEPAHAYSIHRVVSRLTQIPLVLAQGQPGQKHIFIIGLSPDTSFKINGWGREEERAYLAALFGYGQTSGIRRRVCDSFWCHKKELEPRFSSKIASFSNPEKLGYLSNWTDHQDYQELLSKIPPAGPRTPAGLKADRQLMIEVRRKIAAFTVQSRATLPHLVIFDEWHKYKKTCFEPKRQAKPHERLVADLLAKARQSQKSKVLFVSATPFTVDYGDLQRDGGTPVSSDLRSMIQLFWDEEQFEIEYQRLLKKQQAFVQAMEQLLAHTDAANLESLKQEARRSQGAYEAELRRYCVRTERPKSALTDDSPSDADGWDQVFVSGSAKAFIDRFGAAKGVRSPIVSMWMDGHDFIDAGYAGLKGLQIPPIRETHWKMARLVRMLEDSFGFQDGLHSLAHPPLWINPEQQRRGCKHLIFSEFHFVPDEICERLKIRSKIKDTNRFSGSVLGVFPLATKKGKRVANSETLKRSIHFPVFFPFLFWELEPAERKRRLAGGVRERVHRAIEIATSTAEAVLQVDEIILASDPNYVAALRLRRECVDTCSPIPTTPQLRGYLTAIVNSKLDHWAPGCALARLIGGQRKRASGTKLEQYESMAMGIAAAVMRLFVSPEAQVLSLKNRKIPNALSRVLPGRAPKLLKFALWYSKRFKLEATLQEFANLLAAGGKDGGAVLAEIRAAMSLKRGNVGTKFFRSFHDRKADDTTMAEEGEEVTEKSLRTAFNSPFAPYVLASTSVGQEGLDFHRYCDSVIHWTPPGSPAALRQREGRVDRYQSLQVRRALWRLAQTGEQPDTNGHGDMCPDFVVMHRGQRENQSRRTVLYLPFTAQAAIWQLCLRRMHYDDLLIGAPDPLADERALLNALDRHTPEERARRFAFLKEFSISLRPRFDRF</sequence>
<protein>
    <submittedName>
        <fullName evidence="2">Helicase-related protein</fullName>
    </submittedName>
</protein>
<name>A0ABV0IQT9_9NEIS</name>
<dbReference type="Proteomes" id="UP001462502">
    <property type="component" value="Unassembled WGS sequence"/>
</dbReference>
<accession>A0ABV0IQT9</accession>
<keyword evidence="2" id="KW-0378">Hydrolase</keyword>
<dbReference type="SUPFAM" id="SSF52540">
    <property type="entry name" value="P-loop containing nucleoside triphosphate hydrolases"/>
    <property type="match status" value="2"/>
</dbReference>
<proteinExistence type="predicted"/>
<organism evidence="2 3">
    <name type="scientific">Chromobacterium phragmitis</name>
    <dbReference type="NCBI Taxonomy" id="2202141"/>
    <lineage>
        <taxon>Bacteria</taxon>
        <taxon>Pseudomonadati</taxon>
        <taxon>Pseudomonadota</taxon>
        <taxon>Betaproteobacteria</taxon>
        <taxon>Neisseriales</taxon>
        <taxon>Chromobacteriaceae</taxon>
        <taxon>Chromobacterium</taxon>
    </lineage>
</organism>
<dbReference type="Pfam" id="PF00271">
    <property type="entry name" value="Helicase_C"/>
    <property type="match status" value="1"/>
</dbReference>
<dbReference type="Gene3D" id="3.40.50.300">
    <property type="entry name" value="P-loop containing nucleotide triphosphate hydrolases"/>
    <property type="match status" value="2"/>
</dbReference>